<dbReference type="Proteomes" id="UP000186817">
    <property type="component" value="Unassembled WGS sequence"/>
</dbReference>
<protein>
    <submittedName>
        <fullName evidence="2">Uncharacterized protein</fullName>
    </submittedName>
</protein>
<evidence type="ECO:0000256" key="1">
    <source>
        <dbReference type="SAM" id="MobiDB-lite"/>
    </source>
</evidence>
<sequence length="574" mass="64046">MDADNVCFNEKKEEDIDTDELRGIFRDKAWVDLPLAIKMNGHPNFDYKSQLLILSQNNGKLTIVNFLTKIKLTQAKLTSFAVGACSQIVWGSGNKVLERKAFQRMLQQMGGLQSLTGERKRSASSAALGTCTEADQDAGWDSIIEHEVSDWGQLKQLRWIHKHINQEGSPIRGWAEKLVPKALDSLANDGCLAKLTRRYDLTIQDFHPTFLDNIFKDAAPYHSRWLLGEPGVGKTPLARVTAMMFSRYHGGGRQFRSAEDFDFFRGIFFSKATPALYDERWNAVKFVQGQLRIVIDNTYAADGVIAPDVSMLSHDDFIKMIRPAIGYISDADSRAILKRSVFMVFTKDSIYYRPPSERPMDVRRHKWALRDILVDECKTRFSNFKKNGPVPQMAAMVAAERAWLDEALNQHDSAHSVAEHFNNTLSEQRIKMEPAEFSEAHEGLAHMCAGEVLDAESPEQSAAPAPVTPTRKIKQERFDQAEATFLLRSSAFSKALGPSDFIELSPSSSTPAASPGKPSSAPPMEPNLDFEVRPMEPNPDFEVPGSPGSPMDVADSITDEENIFGHGGSLNCED</sequence>
<feature type="compositionally biased region" description="Low complexity" evidence="1">
    <location>
        <begin position="505"/>
        <end position="519"/>
    </location>
</feature>
<evidence type="ECO:0000313" key="3">
    <source>
        <dbReference type="Proteomes" id="UP000186817"/>
    </source>
</evidence>
<evidence type="ECO:0000313" key="2">
    <source>
        <dbReference type="EMBL" id="OLQ11274.1"/>
    </source>
</evidence>
<name>A0A1Q9EV08_SYMMI</name>
<dbReference type="AlphaFoldDB" id="A0A1Q9EV08"/>
<dbReference type="OrthoDB" id="448265at2759"/>
<feature type="region of interest" description="Disordered" evidence="1">
    <location>
        <begin position="503"/>
        <end position="574"/>
    </location>
</feature>
<reference evidence="2 3" key="1">
    <citation type="submission" date="2016-02" db="EMBL/GenBank/DDBJ databases">
        <title>Genome analysis of coral dinoflagellate symbionts highlights evolutionary adaptations to a symbiotic lifestyle.</title>
        <authorList>
            <person name="Aranda M."/>
            <person name="Li Y."/>
            <person name="Liew Y.J."/>
            <person name="Baumgarten S."/>
            <person name="Simakov O."/>
            <person name="Wilson M."/>
            <person name="Piel J."/>
            <person name="Ashoor H."/>
            <person name="Bougouffa S."/>
            <person name="Bajic V.B."/>
            <person name="Ryu T."/>
            <person name="Ravasi T."/>
            <person name="Bayer T."/>
            <person name="Micklem G."/>
            <person name="Kim H."/>
            <person name="Bhak J."/>
            <person name="Lajeunesse T.C."/>
            <person name="Voolstra C.R."/>
        </authorList>
    </citation>
    <scope>NUCLEOTIDE SEQUENCE [LARGE SCALE GENOMIC DNA]</scope>
    <source>
        <strain evidence="2 3">CCMP2467</strain>
    </source>
</reference>
<proteinExistence type="predicted"/>
<dbReference type="EMBL" id="LSRX01000061">
    <property type="protein sequence ID" value="OLQ11274.1"/>
    <property type="molecule type" value="Genomic_DNA"/>
</dbReference>
<accession>A0A1Q9EV08</accession>
<organism evidence="2 3">
    <name type="scientific">Symbiodinium microadriaticum</name>
    <name type="common">Dinoflagellate</name>
    <name type="synonym">Zooxanthella microadriatica</name>
    <dbReference type="NCBI Taxonomy" id="2951"/>
    <lineage>
        <taxon>Eukaryota</taxon>
        <taxon>Sar</taxon>
        <taxon>Alveolata</taxon>
        <taxon>Dinophyceae</taxon>
        <taxon>Suessiales</taxon>
        <taxon>Symbiodiniaceae</taxon>
        <taxon>Symbiodinium</taxon>
    </lineage>
</organism>
<comment type="caution">
    <text evidence="2">The sequence shown here is derived from an EMBL/GenBank/DDBJ whole genome shotgun (WGS) entry which is preliminary data.</text>
</comment>
<gene>
    <name evidence="2" type="ORF">AK812_SmicGene4917</name>
</gene>
<keyword evidence="3" id="KW-1185">Reference proteome</keyword>